<evidence type="ECO:0000313" key="2">
    <source>
        <dbReference type="EMBL" id="RHH85228.1"/>
    </source>
</evidence>
<dbReference type="InterPro" id="IPR058007">
    <property type="entry name" value="Gp5.9"/>
</dbReference>
<comment type="caution">
    <text evidence="2">The sequence shown here is derived from an EMBL/GenBank/DDBJ whole genome shotgun (WGS) entry which is preliminary data.</text>
</comment>
<evidence type="ECO:0000313" key="1">
    <source>
        <dbReference type="EMBL" id="RGW65484.1"/>
    </source>
</evidence>
<dbReference type="EMBL" id="QSAQ01000039">
    <property type="protein sequence ID" value="RGW65484.1"/>
    <property type="molecule type" value="Genomic_DNA"/>
</dbReference>
<dbReference type="Proteomes" id="UP000284548">
    <property type="component" value="Unassembled WGS sequence"/>
</dbReference>
<name>A0A3R5YDG3_9BACT</name>
<dbReference type="EMBL" id="QRKB01000001">
    <property type="protein sequence ID" value="RHH85228.1"/>
    <property type="molecule type" value="Genomic_DNA"/>
</dbReference>
<accession>A0A3R5YDG3</accession>
<dbReference type="AlphaFoldDB" id="A0A3R5YDG3"/>
<organism evidence="2 3">
    <name type="scientific">Segatella copri</name>
    <dbReference type="NCBI Taxonomy" id="165179"/>
    <lineage>
        <taxon>Bacteria</taxon>
        <taxon>Pseudomonadati</taxon>
        <taxon>Bacteroidota</taxon>
        <taxon>Bacteroidia</taxon>
        <taxon>Bacteroidales</taxon>
        <taxon>Prevotellaceae</taxon>
        <taxon>Segatella</taxon>
    </lineage>
</organism>
<evidence type="ECO:0000313" key="4">
    <source>
        <dbReference type="Proteomes" id="UP000286077"/>
    </source>
</evidence>
<reference evidence="3 4" key="1">
    <citation type="submission" date="2018-08" db="EMBL/GenBank/DDBJ databases">
        <title>A genome reference for cultivated species of the human gut microbiota.</title>
        <authorList>
            <person name="Zou Y."/>
            <person name="Xue W."/>
            <person name="Luo G."/>
        </authorList>
    </citation>
    <scope>NUCLEOTIDE SEQUENCE [LARGE SCALE GENOMIC DNA]</scope>
    <source>
        <strain evidence="1 4">AF11-14</strain>
        <strain evidence="2 3">AM16-54</strain>
    </source>
</reference>
<sequence length="67" mass="7811">MKKISTERLAELLKAEYKLDLLEAGGVDNWDGYDVSLSCEYDDETESYFDFKKKSDEEITSEFEDVE</sequence>
<protein>
    <submittedName>
        <fullName evidence="2">Uncharacterized protein</fullName>
    </submittedName>
</protein>
<dbReference type="Proteomes" id="UP000286077">
    <property type="component" value="Unassembled WGS sequence"/>
</dbReference>
<evidence type="ECO:0000313" key="3">
    <source>
        <dbReference type="Proteomes" id="UP000284548"/>
    </source>
</evidence>
<gene>
    <name evidence="2" type="ORF">DW192_00410</name>
    <name evidence="1" type="ORF">DWV60_13420</name>
</gene>
<dbReference type="Pfam" id="PF25708">
    <property type="entry name" value="Phage_T7_Gp5_9"/>
    <property type="match status" value="1"/>
</dbReference>
<proteinExistence type="predicted"/>
<dbReference type="RefSeq" id="WP_118141368.1">
    <property type="nucleotide sequence ID" value="NZ_QRKB01000001.1"/>
</dbReference>